<keyword evidence="3 10" id="KW-0255">Endonuclease</keyword>
<name>A0ABR9XTA7_9CHLB</name>
<dbReference type="Gene3D" id="3.100.10.20">
    <property type="entry name" value="CRISPR-associated endonuclease Cas1, N-terminal domain"/>
    <property type="match status" value="1"/>
</dbReference>
<evidence type="ECO:0000256" key="5">
    <source>
        <dbReference type="ARBA" id="ARBA00022842"/>
    </source>
</evidence>
<dbReference type="RefSeq" id="WP_175187600.1">
    <property type="nucleotide sequence ID" value="NZ_JABVZQ010000012.1"/>
</dbReference>
<comment type="function">
    <text evidence="10">CRISPR (clustered regularly interspaced short palindromic repeat), is an adaptive immune system that provides protection against mobile genetic elements (viruses, transposable elements and conjugative plasmids). CRISPR clusters contain spacers, sequences complementary to antecedent mobile elements, and target invading nucleic acids. CRISPR clusters are transcribed and processed into CRISPR RNA (crRNA). Acts as a dsDNA endonuclease. Involved in the integration of spacer DNA into the CRISPR cassette.</text>
</comment>
<keyword evidence="6 10" id="KW-0051">Antiviral defense</keyword>
<keyword evidence="7 10" id="KW-0238">DNA-binding</keyword>
<gene>
    <name evidence="10 11" type="primary">cas1</name>
    <name evidence="11" type="ORF">INT08_08450</name>
</gene>
<evidence type="ECO:0000256" key="1">
    <source>
        <dbReference type="ARBA" id="ARBA00022722"/>
    </source>
</evidence>
<comment type="caution">
    <text evidence="11">The sequence shown here is derived from an EMBL/GenBank/DDBJ whole genome shotgun (WGS) entry which is preliminary data.</text>
</comment>
<evidence type="ECO:0000256" key="3">
    <source>
        <dbReference type="ARBA" id="ARBA00022759"/>
    </source>
</evidence>
<reference evidence="11 12" key="1">
    <citation type="journal article" date="2020" name="Microorganisms">
        <title>Simultaneous Genome Sequencing of Prosthecochloris ethylica and Desulfuromonas acetoxidans within a Syntrophic Mixture Reveals Unique Pili and Protein Interactions.</title>
        <authorList>
            <person name="Kyndt J.A."/>
            <person name="Van Beeumen J.J."/>
            <person name="Meyer T.E."/>
        </authorList>
    </citation>
    <scope>NUCLEOTIDE SEQUENCE [LARGE SCALE GENOMIC DNA]</scope>
    <source>
        <strain evidence="11 12">N3</strain>
    </source>
</reference>
<proteinExistence type="inferred from homology"/>
<dbReference type="PANTHER" id="PTHR34353">
    <property type="entry name" value="CRISPR-ASSOCIATED ENDONUCLEASE CAS1 1"/>
    <property type="match status" value="1"/>
</dbReference>
<comment type="cofactor">
    <cofactor evidence="10">
        <name>Mg(2+)</name>
        <dbReference type="ChEBI" id="CHEBI:18420"/>
    </cofactor>
    <cofactor evidence="10">
        <name>Mn(2+)</name>
        <dbReference type="ChEBI" id="CHEBI:29035"/>
    </cofactor>
</comment>
<dbReference type="CDD" id="cd09634">
    <property type="entry name" value="Cas1_I-II-III"/>
    <property type="match status" value="1"/>
</dbReference>
<keyword evidence="12" id="KW-1185">Reference proteome</keyword>
<keyword evidence="4 10" id="KW-0378">Hydrolase</keyword>
<keyword evidence="5 10" id="KW-0460">Magnesium</keyword>
<evidence type="ECO:0000256" key="2">
    <source>
        <dbReference type="ARBA" id="ARBA00022723"/>
    </source>
</evidence>
<evidence type="ECO:0000256" key="7">
    <source>
        <dbReference type="ARBA" id="ARBA00023125"/>
    </source>
</evidence>
<organism evidence="11 12">
    <name type="scientific">Prosthecochloris ethylica</name>
    <dbReference type="NCBI Taxonomy" id="2743976"/>
    <lineage>
        <taxon>Bacteria</taxon>
        <taxon>Pseudomonadati</taxon>
        <taxon>Chlorobiota</taxon>
        <taxon>Chlorobiia</taxon>
        <taxon>Chlorobiales</taxon>
        <taxon>Chlorobiaceae</taxon>
        <taxon>Prosthecochloris</taxon>
    </lineage>
</organism>
<dbReference type="EMBL" id="JADGII010000013">
    <property type="protein sequence ID" value="MBF0637199.1"/>
    <property type="molecule type" value="Genomic_DNA"/>
</dbReference>
<keyword evidence="2 10" id="KW-0479">Metal-binding</keyword>
<comment type="similarity">
    <text evidence="10">Belongs to the CRISPR-associated endonuclease Cas1 family.</text>
</comment>
<dbReference type="HAMAP" id="MF_01470">
    <property type="entry name" value="Cas1"/>
    <property type="match status" value="1"/>
</dbReference>
<dbReference type="InterPro" id="IPR042211">
    <property type="entry name" value="CRISPR-assoc_Cas1_N"/>
</dbReference>
<keyword evidence="8 10" id="KW-0464">Manganese</keyword>
<evidence type="ECO:0000256" key="10">
    <source>
        <dbReference type="HAMAP-Rule" id="MF_01470"/>
    </source>
</evidence>
<evidence type="ECO:0000256" key="4">
    <source>
        <dbReference type="ARBA" id="ARBA00022801"/>
    </source>
</evidence>
<dbReference type="InterPro" id="IPR002729">
    <property type="entry name" value="CRISPR-assoc_Cas1"/>
</dbReference>
<dbReference type="InterPro" id="IPR050646">
    <property type="entry name" value="Cas1"/>
</dbReference>
<feature type="binding site" evidence="10">
    <location>
        <position position="251"/>
    </location>
    <ligand>
        <name>Mn(2+)</name>
        <dbReference type="ChEBI" id="CHEBI:29035"/>
    </ligand>
</feature>
<dbReference type="InterPro" id="IPR042206">
    <property type="entry name" value="CRISPR-assoc_Cas1_C"/>
</dbReference>
<sequence length="348" mass="40212">MTIEDAAFLRTLYIQEQGTVLRIENERFRVTEGEDENERDIVNIPSIKVGQIVIFGACMVTPAAMRFCLMHRIPIVLLSSRGKYFSRLESTDDVNIELECLQFDRSTDARFQVQCSRNFVQGKIHNASVLLKRRSEERNSLRLLDAIRQLQHLEGAVEQADSPDTVRGFEGRAAAVYFGVLGELLDREGFSFSKRTRRPPTDPVNAMLSFGYSLLFNNIFSMVRIHRLHPYVGFLHADKPTHPALVSDLIEEFRTVIDGMVLGLVNRHVIGPDEFSIVRRSNGQIRGCYLSDHARKVFLREFENLMHRRTTHTSTGYHISYRRCLDLQVQEFALFLKGEKEYIPFRRR</sequence>
<protein>
    <recommendedName>
        <fullName evidence="10">CRISPR-associated endonuclease Cas1</fullName>
        <ecNumber evidence="10">3.1.-.-</ecNumber>
    </recommendedName>
</protein>
<feature type="binding site" evidence="10">
    <location>
        <position position="170"/>
    </location>
    <ligand>
        <name>Mn(2+)</name>
        <dbReference type="ChEBI" id="CHEBI:29035"/>
    </ligand>
</feature>
<feature type="binding site" evidence="10">
    <location>
        <position position="236"/>
    </location>
    <ligand>
        <name>Mn(2+)</name>
        <dbReference type="ChEBI" id="CHEBI:29035"/>
    </ligand>
</feature>
<dbReference type="GO" id="GO:0004519">
    <property type="term" value="F:endonuclease activity"/>
    <property type="evidence" value="ECO:0007669"/>
    <property type="project" value="UniProtKB-KW"/>
</dbReference>
<evidence type="ECO:0000256" key="6">
    <source>
        <dbReference type="ARBA" id="ARBA00023118"/>
    </source>
</evidence>
<keyword evidence="1 10" id="KW-0540">Nuclease</keyword>
<dbReference type="Proteomes" id="UP000619838">
    <property type="component" value="Unassembled WGS sequence"/>
</dbReference>
<dbReference type="Pfam" id="PF01867">
    <property type="entry name" value="Cas_Cas1"/>
    <property type="match status" value="1"/>
</dbReference>
<evidence type="ECO:0000256" key="9">
    <source>
        <dbReference type="ARBA" id="ARBA00038592"/>
    </source>
</evidence>
<dbReference type="PANTHER" id="PTHR34353:SF2">
    <property type="entry name" value="CRISPR-ASSOCIATED ENDONUCLEASE CAS1 1"/>
    <property type="match status" value="1"/>
</dbReference>
<accession>A0ABR9XTA7</accession>
<evidence type="ECO:0000313" key="12">
    <source>
        <dbReference type="Proteomes" id="UP000619838"/>
    </source>
</evidence>
<evidence type="ECO:0000256" key="8">
    <source>
        <dbReference type="ARBA" id="ARBA00023211"/>
    </source>
</evidence>
<dbReference type="EC" id="3.1.-.-" evidence="10"/>
<dbReference type="NCBIfam" id="TIGR00287">
    <property type="entry name" value="cas1"/>
    <property type="match status" value="1"/>
</dbReference>
<comment type="subunit">
    <text evidence="9 10">Homodimer, forms a heterotetramer with a Cas2 homodimer.</text>
</comment>
<dbReference type="Gene3D" id="1.20.120.920">
    <property type="entry name" value="CRISPR-associated endonuclease Cas1, C-terminal domain"/>
    <property type="match status" value="1"/>
</dbReference>
<evidence type="ECO:0000313" key="11">
    <source>
        <dbReference type="EMBL" id="MBF0637199.1"/>
    </source>
</evidence>